<feature type="compositionally biased region" description="Basic and acidic residues" evidence="1">
    <location>
        <begin position="926"/>
        <end position="936"/>
    </location>
</feature>
<accession>A0ABP1R1T6</accession>
<feature type="compositionally biased region" description="Basic and acidic residues" evidence="1">
    <location>
        <begin position="143"/>
        <end position="157"/>
    </location>
</feature>
<feature type="region of interest" description="Disordered" evidence="1">
    <location>
        <begin position="847"/>
        <end position="1052"/>
    </location>
</feature>
<feature type="compositionally biased region" description="Polar residues" evidence="1">
    <location>
        <begin position="970"/>
        <end position="993"/>
    </location>
</feature>
<feature type="region of interest" description="Disordered" evidence="1">
    <location>
        <begin position="199"/>
        <end position="278"/>
    </location>
</feature>
<feature type="compositionally biased region" description="Low complexity" evidence="1">
    <location>
        <begin position="1023"/>
        <end position="1035"/>
    </location>
</feature>
<reference evidence="2 3" key="1">
    <citation type="submission" date="2024-08" db="EMBL/GenBank/DDBJ databases">
        <authorList>
            <person name="Cucini C."/>
            <person name="Frati F."/>
        </authorList>
    </citation>
    <scope>NUCLEOTIDE SEQUENCE [LARGE SCALE GENOMIC DNA]</scope>
</reference>
<feature type="compositionally biased region" description="Basic and acidic residues" evidence="1">
    <location>
        <begin position="569"/>
        <end position="583"/>
    </location>
</feature>
<feature type="compositionally biased region" description="Basic and acidic residues" evidence="1">
    <location>
        <begin position="1036"/>
        <end position="1046"/>
    </location>
</feature>
<protein>
    <submittedName>
        <fullName evidence="2">Uncharacterized protein</fullName>
    </submittedName>
</protein>
<evidence type="ECO:0000256" key="1">
    <source>
        <dbReference type="SAM" id="MobiDB-lite"/>
    </source>
</evidence>
<evidence type="ECO:0000313" key="3">
    <source>
        <dbReference type="Proteomes" id="UP001642540"/>
    </source>
</evidence>
<evidence type="ECO:0000313" key="2">
    <source>
        <dbReference type="EMBL" id="CAL8114088.1"/>
    </source>
</evidence>
<dbReference type="EMBL" id="CAXLJM020000049">
    <property type="protein sequence ID" value="CAL8114088.1"/>
    <property type="molecule type" value="Genomic_DNA"/>
</dbReference>
<feature type="compositionally biased region" description="Polar residues" evidence="1">
    <location>
        <begin position="160"/>
        <end position="169"/>
    </location>
</feature>
<gene>
    <name evidence="2" type="ORF">ODALV1_LOCUS16306</name>
</gene>
<feature type="region of interest" description="Disordered" evidence="1">
    <location>
        <begin position="499"/>
        <end position="797"/>
    </location>
</feature>
<feature type="compositionally biased region" description="Polar residues" evidence="1">
    <location>
        <begin position="627"/>
        <end position="651"/>
    </location>
</feature>
<proteinExistence type="predicted"/>
<sequence>MEQLIKQESQKHIAKQMKQARIRRQIQVRQQAMAWTETVRKKYDEAKEHEIKNLAEAVTEEAQNTAIENIRHLTTLHDLAMAEIGMAHRAAAGYQNVEKLKSLKRLKDEEVAKNRGTAAMMKLAKDNESKIASNLALLKRKEEVRKAEDKKSKEIISRRPLSTTNSNLESRAKPVILGPPDYQPSLAKTLRVASDDKSLLPHKQTKSGKLNIHQVKSPKKVRSPVKSASGSQRSLQPSKFAISAQPSKKSSMKAKSVDPSELVHKTKKKSTEFSENPQEGALKTMVRLRVSEPQRTSENLDYARVKFMGQEINLRGSSTIPSQPEVIRPETTTVRYYDDAIPKGEVKYIAPPGLAIKETRSSPDAWEKGKTLSTKLQEEQEKKTELEDVTSQKAVERGRLALKKARLEKQLKQIRTELLEGIDTDFELMGTGSQKAILGLDDAPVDGVPLQSNQDEDNLSDEFSAVESDEEFEFTPILAPQHTLKRYDVTEDQADKHIILVPNTKDDTSTPPDEASSIDSFGSYSSPSMNSEKEQIINPYNLEPLRPASESPMQKDDDEDFSLNTPKTDSPKIKPSSDSRSTLEKMAGSLVSHVISDATRVSPMSDRKETDSGSTLNSQSTREDIVSTDSRTSSGSTIAEINIRTTSGDTTTKGRKTDSLEDLQARANEQERVLQKTRPVVRRTSKENLSPDVSENTNDFINFPESTRLSESSEQNDGTKPIAESTNGLTSSGSSDSTSILVNIKLRDSTSTDSTPSRSEQSSVSTDYYNPPEGPFTSTPDGKLHPKRSSRSGGKSFDDIKKRTLYHYVDKFLAKKPESIENLPVTSSASSLIRADSDVLTSVSFEATFSPVDNSRSTASSKSTSSSSSSSNQSGSTFQPMPLPLLPVSEEDSEFDSGSTIAETAIKAAIGTETVSSESTPSHSHNKSDSRSETKESVSTSESLTYMLGALSTQQGVEKQQLEVLEDEGQSSSHAQVSGISSNPVSEPEPNNVSRRSSRSSSGSFPDASLILRQLRIRHKRGSTGSKSSEGSPKSGPEREAERVELLEDTTPVKLWETPPKYSVRSETEQLSEVFEKLIDKWANIRIEPPPWCTDLS</sequence>
<keyword evidence="3" id="KW-1185">Reference proteome</keyword>
<dbReference type="Proteomes" id="UP001642540">
    <property type="component" value="Unassembled WGS sequence"/>
</dbReference>
<organism evidence="2 3">
    <name type="scientific">Orchesella dallaii</name>
    <dbReference type="NCBI Taxonomy" id="48710"/>
    <lineage>
        <taxon>Eukaryota</taxon>
        <taxon>Metazoa</taxon>
        <taxon>Ecdysozoa</taxon>
        <taxon>Arthropoda</taxon>
        <taxon>Hexapoda</taxon>
        <taxon>Collembola</taxon>
        <taxon>Entomobryomorpha</taxon>
        <taxon>Entomobryoidea</taxon>
        <taxon>Orchesellidae</taxon>
        <taxon>Orchesellinae</taxon>
        <taxon>Orchesella</taxon>
    </lineage>
</organism>
<feature type="compositionally biased region" description="Basic and acidic residues" evidence="1">
    <location>
        <begin position="255"/>
        <end position="272"/>
    </location>
</feature>
<name>A0ABP1R1T6_9HEXA</name>
<feature type="compositionally biased region" description="Polar residues" evidence="1">
    <location>
        <begin position="517"/>
        <end position="530"/>
    </location>
</feature>
<feature type="compositionally biased region" description="Polar residues" evidence="1">
    <location>
        <begin position="913"/>
        <end position="923"/>
    </location>
</feature>
<comment type="caution">
    <text evidence="2">The sequence shown here is derived from an EMBL/GenBank/DDBJ whole genome shotgun (WGS) entry which is preliminary data.</text>
</comment>
<feature type="compositionally biased region" description="Low complexity" evidence="1">
    <location>
        <begin position="725"/>
        <end position="739"/>
    </location>
</feature>
<feature type="compositionally biased region" description="Polar residues" evidence="1">
    <location>
        <begin position="687"/>
        <end position="718"/>
    </location>
</feature>
<feature type="compositionally biased region" description="Basic and acidic residues" evidence="1">
    <location>
        <begin position="499"/>
        <end position="508"/>
    </location>
</feature>
<feature type="compositionally biased region" description="Low complexity" evidence="1">
    <location>
        <begin position="855"/>
        <end position="877"/>
    </location>
</feature>
<feature type="region of interest" description="Disordered" evidence="1">
    <location>
        <begin position="143"/>
        <end position="181"/>
    </location>
</feature>